<accession>A0ABS4PYW2</accession>
<dbReference type="EMBL" id="JAGGMS010000001">
    <property type="protein sequence ID" value="MBP2184498.1"/>
    <property type="molecule type" value="Genomic_DNA"/>
</dbReference>
<reference evidence="1 2" key="1">
    <citation type="submission" date="2021-03" db="EMBL/GenBank/DDBJ databases">
        <title>Sequencing the genomes of 1000 actinobacteria strains.</title>
        <authorList>
            <person name="Klenk H.-P."/>
        </authorList>
    </citation>
    <scope>NUCLEOTIDE SEQUENCE [LARGE SCALE GENOMIC DNA]</scope>
    <source>
        <strain evidence="1 2">DSM 45510</strain>
    </source>
</reference>
<sequence length="100" mass="11176">MRDVMRGCREAVVVDAVLLADELVTDVLRAGSGLRGVWLTRENDQGQLSIEVDYLTDAASTASRPDEEAWVGRWLLERLAGVWGVRATGPVHTTWARLRW</sequence>
<dbReference type="RefSeq" id="WP_209667505.1">
    <property type="nucleotide sequence ID" value="NZ_JAGGMS010000001.1"/>
</dbReference>
<dbReference type="InterPro" id="IPR036890">
    <property type="entry name" value="HATPase_C_sf"/>
</dbReference>
<name>A0ABS4PYW2_9PSEU</name>
<gene>
    <name evidence="1" type="ORF">JOM49_006024</name>
</gene>
<evidence type="ECO:0008006" key="3">
    <source>
        <dbReference type="Google" id="ProtNLM"/>
    </source>
</evidence>
<dbReference type="Gene3D" id="3.30.565.10">
    <property type="entry name" value="Histidine kinase-like ATPase, C-terminal domain"/>
    <property type="match status" value="1"/>
</dbReference>
<organism evidence="1 2">
    <name type="scientific">Amycolatopsis magusensis</name>
    <dbReference type="NCBI Taxonomy" id="882444"/>
    <lineage>
        <taxon>Bacteria</taxon>
        <taxon>Bacillati</taxon>
        <taxon>Actinomycetota</taxon>
        <taxon>Actinomycetes</taxon>
        <taxon>Pseudonocardiales</taxon>
        <taxon>Pseudonocardiaceae</taxon>
        <taxon>Amycolatopsis</taxon>
    </lineage>
</organism>
<proteinExistence type="predicted"/>
<keyword evidence="2" id="KW-1185">Reference proteome</keyword>
<protein>
    <recommendedName>
        <fullName evidence="3">Histidine kinase-like ATPase domain-containing protein</fullName>
    </recommendedName>
</protein>
<evidence type="ECO:0000313" key="1">
    <source>
        <dbReference type="EMBL" id="MBP2184498.1"/>
    </source>
</evidence>
<dbReference type="Proteomes" id="UP000741013">
    <property type="component" value="Unassembled WGS sequence"/>
</dbReference>
<comment type="caution">
    <text evidence="1">The sequence shown here is derived from an EMBL/GenBank/DDBJ whole genome shotgun (WGS) entry which is preliminary data.</text>
</comment>
<evidence type="ECO:0000313" key="2">
    <source>
        <dbReference type="Proteomes" id="UP000741013"/>
    </source>
</evidence>